<dbReference type="PANTHER" id="PTHR42770:SF7">
    <property type="entry name" value="MEMBRANE PROTEIN"/>
    <property type="match status" value="1"/>
</dbReference>
<name>T1CH42_9ZZZZ</name>
<reference evidence="7" key="1">
    <citation type="submission" date="2013-08" db="EMBL/GenBank/DDBJ databases">
        <authorList>
            <person name="Mendez C."/>
            <person name="Richter M."/>
            <person name="Ferrer M."/>
            <person name="Sanchez J."/>
        </authorList>
    </citation>
    <scope>NUCLEOTIDE SEQUENCE</scope>
</reference>
<feature type="transmembrane region" description="Helical" evidence="5">
    <location>
        <begin position="83"/>
        <end position="107"/>
    </location>
</feature>
<proteinExistence type="predicted"/>
<comment type="subcellular location">
    <subcellularLocation>
        <location evidence="1">Membrane</location>
        <topology evidence="1">Multi-pass membrane protein</topology>
    </subcellularLocation>
</comment>
<dbReference type="EMBL" id="AUZX01000033">
    <property type="protein sequence ID" value="EQD81228.1"/>
    <property type="molecule type" value="Genomic_DNA"/>
</dbReference>
<evidence type="ECO:0000256" key="2">
    <source>
        <dbReference type="ARBA" id="ARBA00022692"/>
    </source>
</evidence>
<dbReference type="PANTHER" id="PTHR42770">
    <property type="entry name" value="AMINO ACID TRANSPORTER-RELATED"/>
    <property type="match status" value="1"/>
</dbReference>
<evidence type="ECO:0000256" key="3">
    <source>
        <dbReference type="ARBA" id="ARBA00022989"/>
    </source>
</evidence>
<dbReference type="GO" id="GO:0016020">
    <property type="term" value="C:membrane"/>
    <property type="evidence" value="ECO:0007669"/>
    <property type="project" value="UniProtKB-SubCell"/>
</dbReference>
<accession>T1CH42</accession>
<organism evidence="7">
    <name type="scientific">mine drainage metagenome</name>
    <dbReference type="NCBI Taxonomy" id="410659"/>
    <lineage>
        <taxon>unclassified sequences</taxon>
        <taxon>metagenomes</taxon>
        <taxon>ecological metagenomes</taxon>
    </lineage>
</organism>
<evidence type="ECO:0000259" key="6">
    <source>
        <dbReference type="Pfam" id="PF00324"/>
    </source>
</evidence>
<sequence length="137" mass="14358">MNALSRSVTLLQAVMINLGAIIGAGIFVIIGVAIGHAGPSIIISIILSAIIALLTGLSFAEIARHVAKEGGVYEYAKESFRPFAGFIGGWLWTFGNIIAIAAVSLSMGGYVNIFFSSHINTVYFAIAAIIAFAIINI</sequence>
<dbReference type="Gene3D" id="1.20.1740.10">
    <property type="entry name" value="Amino acid/polyamine transporter I"/>
    <property type="match status" value="1"/>
</dbReference>
<dbReference type="Pfam" id="PF00324">
    <property type="entry name" value="AA_permease"/>
    <property type="match status" value="1"/>
</dbReference>
<gene>
    <name evidence="7" type="ORF">B1A_00049</name>
</gene>
<feature type="non-terminal residue" evidence="7">
    <location>
        <position position="137"/>
    </location>
</feature>
<feature type="transmembrane region" description="Helical" evidence="5">
    <location>
        <begin position="12"/>
        <end position="35"/>
    </location>
</feature>
<evidence type="ECO:0000256" key="1">
    <source>
        <dbReference type="ARBA" id="ARBA00004141"/>
    </source>
</evidence>
<evidence type="ECO:0000256" key="4">
    <source>
        <dbReference type="ARBA" id="ARBA00023136"/>
    </source>
</evidence>
<dbReference type="GO" id="GO:0055085">
    <property type="term" value="P:transmembrane transport"/>
    <property type="evidence" value="ECO:0007669"/>
    <property type="project" value="InterPro"/>
</dbReference>
<feature type="domain" description="Amino acid permease/ SLC12A" evidence="6">
    <location>
        <begin position="13"/>
        <end position="137"/>
    </location>
</feature>
<protein>
    <submittedName>
        <fullName evidence="7">Amino acid permease</fullName>
    </submittedName>
</protein>
<evidence type="ECO:0000256" key="5">
    <source>
        <dbReference type="SAM" id="Phobius"/>
    </source>
</evidence>
<evidence type="ECO:0000313" key="7">
    <source>
        <dbReference type="EMBL" id="EQD81228.1"/>
    </source>
</evidence>
<keyword evidence="3 5" id="KW-1133">Transmembrane helix</keyword>
<reference evidence="7" key="2">
    <citation type="journal article" date="2014" name="ISME J.">
        <title>Microbial stratification in low pH oxic and suboxic macroscopic growths along an acid mine drainage.</title>
        <authorList>
            <person name="Mendez-Garcia C."/>
            <person name="Mesa V."/>
            <person name="Sprenger R.R."/>
            <person name="Richter M."/>
            <person name="Diez M.S."/>
            <person name="Solano J."/>
            <person name="Bargiela R."/>
            <person name="Golyshina O.V."/>
            <person name="Manteca A."/>
            <person name="Ramos J.L."/>
            <person name="Gallego J.R."/>
            <person name="Llorente I."/>
            <person name="Martins Dos Santos V.A."/>
            <person name="Jensen O.N."/>
            <person name="Pelaez A.I."/>
            <person name="Sanchez J."/>
            <person name="Ferrer M."/>
        </authorList>
    </citation>
    <scope>NUCLEOTIDE SEQUENCE</scope>
</reference>
<feature type="transmembrane region" description="Helical" evidence="5">
    <location>
        <begin position="41"/>
        <end position="62"/>
    </location>
</feature>
<comment type="caution">
    <text evidence="7">The sequence shown here is derived from an EMBL/GenBank/DDBJ whole genome shotgun (WGS) entry which is preliminary data.</text>
</comment>
<dbReference type="InterPro" id="IPR050367">
    <property type="entry name" value="APC_superfamily"/>
</dbReference>
<keyword evidence="4 5" id="KW-0472">Membrane</keyword>
<keyword evidence="2 5" id="KW-0812">Transmembrane</keyword>
<dbReference type="InterPro" id="IPR004841">
    <property type="entry name" value="AA-permease/SLC12A_dom"/>
</dbReference>
<dbReference type="AlphaFoldDB" id="T1CH42"/>
<feature type="transmembrane region" description="Helical" evidence="5">
    <location>
        <begin position="113"/>
        <end position="135"/>
    </location>
</feature>